<feature type="region of interest" description="Disordered" evidence="1">
    <location>
        <begin position="85"/>
        <end position="107"/>
    </location>
</feature>
<name>A0A0K8RLQ3_IXORI</name>
<sequence length="107" mass="11785">MKIFILVLLVAVLFYVDSADTTSCPPGQHSKPCNNWKNRNTSCDEKTCSNPTPLTCEDCICHPEDEVCEEKCVCNDDSFRLPSGECREPSDCPPGSPGLAYAPDKKK</sequence>
<keyword evidence="2" id="KW-0732">Signal</keyword>
<organism evidence="3">
    <name type="scientific">Ixodes ricinus</name>
    <name type="common">Common tick</name>
    <name type="synonym">Acarus ricinus</name>
    <dbReference type="NCBI Taxonomy" id="34613"/>
    <lineage>
        <taxon>Eukaryota</taxon>
        <taxon>Metazoa</taxon>
        <taxon>Ecdysozoa</taxon>
        <taxon>Arthropoda</taxon>
        <taxon>Chelicerata</taxon>
        <taxon>Arachnida</taxon>
        <taxon>Acari</taxon>
        <taxon>Parasitiformes</taxon>
        <taxon>Ixodida</taxon>
        <taxon>Ixodoidea</taxon>
        <taxon>Ixodidae</taxon>
        <taxon>Ixodinae</taxon>
        <taxon>Ixodes</taxon>
    </lineage>
</organism>
<accession>A0A0K8RLQ3</accession>
<evidence type="ECO:0000256" key="2">
    <source>
        <dbReference type="SAM" id="SignalP"/>
    </source>
</evidence>
<evidence type="ECO:0000256" key="1">
    <source>
        <dbReference type="SAM" id="MobiDB-lite"/>
    </source>
</evidence>
<feature type="chain" id="PRO_5005518824" evidence="2">
    <location>
        <begin position="19"/>
        <end position="107"/>
    </location>
</feature>
<reference evidence="3" key="1">
    <citation type="submission" date="2012-12" db="EMBL/GenBank/DDBJ databases">
        <title>Identification and characterization of a phenylalanine ammonia-lyase gene family in Isatis indigotica Fort.</title>
        <authorList>
            <person name="Liu Q."/>
            <person name="Chen J."/>
            <person name="Zhou X."/>
            <person name="Di P."/>
            <person name="Xiao Y."/>
            <person name="Xuan H."/>
            <person name="Zhang L."/>
            <person name="Chen W."/>
        </authorList>
    </citation>
    <scope>NUCLEOTIDE SEQUENCE</scope>
    <source>
        <tissue evidence="3">Salivary gland</tissue>
    </source>
</reference>
<dbReference type="EMBL" id="GADI01001788">
    <property type="protein sequence ID" value="JAA72020.1"/>
    <property type="molecule type" value="mRNA"/>
</dbReference>
<feature type="signal peptide" evidence="2">
    <location>
        <begin position="1"/>
        <end position="18"/>
    </location>
</feature>
<protein>
    <submittedName>
        <fullName evidence="3">Putative til domain protein</fullName>
    </submittedName>
</protein>
<evidence type="ECO:0000313" key="3">
    <source>
        <dbReference type="EMBL" id="JAA72020.1"/>
    </source>
</evidence>
<proteinExistence type="evidence at transcript level"/>
<dbReference type="AlphaFoldDB" id="A0A0K8RLQ3"/>